<evidence type="ECO:0000256" key="6">
    <source>
        <dbReference type="ARBA" id="ARBA00022840"/>
    </source>
</evidence>
<dbReference type="InterPro" id="IPR014001">
    <property type="entry name" value="Helicase_ATP-bd"/>
</dbReference>
<dbReference type="Pfam" id="PF25453">
    <property type="entry name" value="DUF7898"/>
    <property type="match status" value="1"/>
</dbReference>
<dbReference type="PANTHER" id="PTHR47961">
    <property type="entry name" value="DNA POLYMERASE THETA, PUTATIVE (AFU_ORTHOLOGUE AFUA_1G05260)-RELATED"/>
    <property type="match status" value="1"/>
</dbReference>
<dbReference type="Gene3D" id="3.40.50.300">
    <property type="entry name" value="P-loop containing nucleotide triphosphate hydrolases"/>
    <property type="match status" value="2"/>
</dbReference>
<dbReference type="CDD" id="cd18026">
    <property type="entry name" value="DEXHc_POLQ-like"/>
    <property type="match status" value="1"/>
</dbReference>
<dbReference type="InterPro" id="IPR050474">
    <property type="entry name" value="Hel308_SKI2-like"/>
</dbReference>
<dbReference type="PROSITE" id="PS51192">
    <property type="entry name" value="HELICASE_ATP_BIND_1"/>
    <property type="match status" value="1"/>
</dbReference>
<keyword evidence="13" id="KW-1185">Reference proteome</keyword>
<keyword evidence="2" id="KW-0547">Nucleotide-binding</keyword>
<dbReference type="GO" id="GO:0043138">
    <property type="term" value="F:3'-5' DNA helicase activity"/>
    <property type="evidence" value="ECO:0007669"/>
    <property type="project" value="UniProtKB-EC"/>
</dbReference>
<evidence type="ECO:0000256" key="5">
    <source>
        <dbReference type="ARBA" id="ARBA00022806"/>
    </source>
</evidence>
<gene>
    <name evidence="12" type="ORF">G7K_5810-t1</name>
</gene>
<comment type="subcellular location">
    <subcellularLocation>
        <location evidence="1">Nucleus</location>
    </subcellularLocation>
</comment>
<dbReference type="Pfam" id="PF00270">
    <property type="entry name" value="DEAD"/>
    <property type="match status" value="1"/>
</dbReference>
<keyword evidence="7" id="KW-0234">DNA repair</keyword>
<dbReference type="InterPro" id="IPR001650">
    <property type="entry name" value="Helicase_C-like"/>
</dbReference>
<dbReference type="GO" id="GO:0005524">
    <property type="term" value="F:ATP binding"/>
    <property type="evidence" value="ECO:0007669"/>
    <property type="project" value="UniProtKB-KW"/>
</dbReference>
<keyword evidence="3" id="KW-0227">DNA damage</keyword>
<dbReference type="GO" id="GO:0006281">
    <property type="term" value="P:DNA repair"/>
    <property type="evidence" value="ECO:0007669"/>
    <property type="project" value="UniProtKB-KW"/>
</dbReference>
<evidence type="ECO:0000256" key="1">
    <source>
        <dbReference type="ARBA" id="ARBA00004123"/>
    </source>
</evidence>
<dbReference type="InterPro" id="IPR057220">
    <property type="entry name" value="DUF7898"/>
</dbReference>
<dbReference type="Gene3D" id="1.10.3380.20">
    <property type="match status" value="1"/>
</dbReference>
<proteinExistence type="predicted"/>
<dbReference type="CDD" id="cd18795">
    <property type="entry name" value="SF2_C_Ski2"/>
    <property type="match status" value="1"/>
</dbReference>
<evidence type="ECO:0000313" key="12">
    <source>
        <dbReference type="EMBL" id="GAO51717.1"/>
    </source>
</evidence>
<dbReference type="SMART" id="SM00490">
    <property type="entry name" value="HELICc"/>
    <property type="match status" value="1"/>
</dbReference>
<dbReference type="Pfam" id="PF00271">
    <property type="entry name" value="Helicase_C"/>
    <property type="match status" value="1"/>
</dbReference>
<dbReference type="InterPro" id="IPR011545">
    <property type="entry name" value="DEAD/DEAH_box_helicase_dom"/>
</dbReference>
<reference evidence="12 13" key="2">
    <citation type="journal article" date="2014" name="J. Gen. Appl. Microbiol.">
        <title>The early diverging ascomycetous budding yeast Saitoella complicata has three histone deacetylases belonging to the Clr6, Hos2, and Rpd3 lineages.</title>
        <authorList>
            <person name="Nishida H."/>
            <person name="Matsumoto T."/>
            <person name="Kondo S."/>
            <person name="Hamamoto M."/>
            <person name="Yoshikawa H."/>
        </authorList>
    </citation>
    <scope>NUCLEOTIDE SEQUENCE [LARGE SCALE GENOMIC DNA]</scope>
    <source>
        <strain evidence="12 13">NRRL Y-17804</strain>
    </source>
</reference>
<keyword evidence="5" id="KW-0347">Helicase</keyword>
<dbReference type="InterPro" id="IPR027417">
    <property type="entry name" value="P-loop_NTPase"/>
</dbReference>
<dbReference type="OMA" id="MFLNANI"/>
<evidence type="ECO:0000259" key="10">
    <source>
        <dbReference type="PROSITE" id="PS51192"/>
    </source>
</evidence>
<reference evidence="12 13" key="1">
    <citation type="journal article" date="2011" name="J. Gen. Appl. Microbiol.">
        <title>Draft genome sequencing of the enigmatic yeast Saitoella complicata.</title>
        <authorList>
            <person name="Nishida H."/>
            <person name="Hamamoto M."/>
            <person name="Sugiyama J."/>
        </authorList>
    </citation>
    <scope>NUCLEOTIDE SEQUENCE [LARGE SCALE GENOMIC DNA]</scope>
    <source>
        <strain evidence="12 13">NRRL Y-17804</strain>
    </source>
</reference>
<accession>A0A0E9NPB0</accession>
<organism evidence="12 13">
    <name type="scientific">Saitoella complicata (strain BCRC 22490 / CBS 7301 / JCM 7358 / NBRC 10748 / NRRL Y-17804)</name>
    <dbReference type="NCBI Taxonomy" id="698492"/>
    <lineage>
        <taxon>Eukaryota</taxon>
        <taxon>Fungi</taxon>
        <taxon>Dikarya</taxon>
        <taxon>Ascomycota</taxon>
        <taxon>Taphrinomycotina</taxon>
        <taxon>Taphrinomycotina incertae sedis</taxon>
        <taxon>Saitoella</taxon>
    </lineage>
</organism>
<evidence type="ECO:0000256" key="9">
    <source>
        <dbReference type="ARBA" id="ARBA00048988"/>
    </source>
</evidence>
<dbReference type="Pfam" id="PF20470">
    <property type="entry name" value="HTH_61"/>
    <property type="match status" value="1"/>
</dbReference>
<evidence type="ECO:0000256" key="8">
    <source>
        <dbReference type="ARBA" id="ARBA00023242"/>
    </source>
</evidence>
<dbReference type="GO" id="GO:0005634">
    <property type="term" value="C:nucleus"/>
    <property type="evidence" value="ECO:0007669"/>
    <property type="project" value="UniProtKB-SubCell"/>
</dbReference>
<dbReference type="SUPFAM" id="SSF52540">
    <property type="entry name" value="P-loop containing nucleoside triphosphate hydrolases"/>
    <property type="match status" value="1"/>
</dbReference>
<evidence type="ECO:0000256" key="2">
    <source>
        <dbReference type="ARBA" id="ARBA00022741"/>
    </source>
</evidence>
<dbReference type="EMBL" id="BACD03000051">
    <property type="protein sequence ID" value="GAO51717.1"/>
    <property type="molecule type" value="Genomic_DNA"/>
</dbReference>
<dbReference type="InterPro" id="IPR036390">
    <property type="entry name" value="WH_DNA-bd_sf"/>
</dbReference>
<dbReference type="GO" id="GO:0016787">
    <property type="term" value="F:hydrolase activity"/>
    <property type="evidence" value="ECO:0007669"/>
    <property type="project" value="UniProtKB-KW"/>
</dbReference>
<dbReference type="PANTHER" id="PTHR47961:SF6">
    <property type="entry name" value="DNA-DIRECTED DNA POLYMERASE"/>
    <property type="match status" value="1"/>
</dbReference>
<dbReference type="PROSITE" id="PS51194">
    <property type="entry name" value="HELICASE_CTER"/>
    <property type="match status" value="1"/>
</dbReference>
<dbReference type="AlphaFoldDB" id="A0A0E9NPB0"/>
<feature type="domain" description="Helicase ATP-binding" evidence="10">
    <location>
        <begin position="174"/>
        <end position="341"/>
    </location>
</feature>
<feature type="domain" description="Helicase C-terminal" evidence="11">
    <location>
        <begin position="383"/>
        <end position="570"/>
    </location>
</feature>
<dbReference type="InterPro" id="IPR048960">
    <property type="entry name" value="POLQ-like_helical"/>
</dbReference>
<keyword evidence="4" id="KW-0378">Hydrolase</keyword>
<keyword evidence="8" id="KW-0539">Nucleus</keyword>
<dbReference type="Proteomes" id="UP000033140">
    <property type="component" value="Unassembled WGS sequence"/>
</dbReference>
<evidence type="ECO:0000259" key="11">
    <source>
        <dbReference type="PROSITE" id="PS51194"/>
    </source>
</evidence>
<name>A0A0E9NPB0_SAICN</name>
<dbReference type="SMART" id="SM00487">
    <property type="entry name" value="DEXDc"/>
    <property type="match status" value="1"/>
</dbReference>
<evidence type="ECO:0000256" key="3">
    <source>
        <dbReference type="ARBA" id="ARBA00022763"/>
    </source>
</evidence>
<keyword evidence="6" id="KW-0067">ATP-binding</keyword>
<dbReference type="FunFam" id="3.40.50.300:FF:000813">
    <property type="entry name" value="helicase POLQ-like isoform X1"/>
    <property type="match status" value="1"/>
</dbReference>
<dbReference type="STRING" id="698492.A0A0E9NPB0"/>
<comment type="caution">
    <text evidence="12">The sequence shown here is derived from an EMBL/GenBank/DDBJ whole genome shotgun (WGS) entry which is preliminary data.</text>
</comment>
<dbReference type="SUPFAM" id="SSF158702">
    <property type="entry name" value="Sec63 N-terminal domain-like"/>
    <property type="match status" value="1"/>
</dbReference>
<evidence type="ECO:0000313" key="13">
    <source>
        <dbReference type="Proteomes" id="UP000033140"/>
    </source>
</evidence>
<comment type="catalytic activity">
    <reaction evidence="9">
        <text>ATP + H2O = ADP + phosphate + H(+)</text>
        <dbReference type="Rhea" id="RHEA:13065"/>
        <dbReference type="ChEBI" id="CHEBI:15377"/>
        <dbReference type="ChEBI" id="CHEBI:15378"/>
        <dbReference type="ChEBI" id="CHEBI:30616"/>
        <dbReference type="ChEBI" id="CHEBI:43474"/>
        <dbReference type="ChEBI" id="CHEBI:456216"/>
        <dbReference type="EC" id="5.6.2.4"/>
    </reaction>
</comment>
<dbReference type="SUPFAM" id="SSF46785">
    <property type="entry name" value="Winged helix' DNA-binding domain"/>
    <property type="match status" value="1"/>
</dbReference>
<dbReference type="Pfam" id="PF21099">
    <property type="entry name" value="POLQ_helical"/>
    <property type="match status" value="1"/>
</dbReference>
<dbReference type="InterPro" id="IPR046931">
    <property type="entry name" value="HTH_61"/>
</dbReference>
<protein>
    <submittedName>
        <fullName evidence="12">Uncharacterized protein</fullName>
    </submittedName>
</protein>
<evidence type="ECO:0000256" key="7">
    <source>
        <dbReference type="ARBA" id="ARBA00023204"/>
    </source>
</evidence>
<reference evidence="12 13" key="3">
    <citation type="journal article" date="2015" name="Genome Announc.">
        <title>Draft Genome Sequence of the Archiascomycetous Yeast Saitoella complicata.</title>
        <authorList>
            <person name="Yamauchi K."/>
            <person name="Kondo S."/>
            <person name="Hamamoto M."/>
            <person name="Takahashi Y."/>
            <person name="Ogura Y."/>
            <person name="Hayashi T."/>
            <person name="Nishida H."/>
        </authorList>
    </citation>
    <scope>NUCLEOTIDE SEQUENCE [LARGE SCALE GENOMIC DNA]</scope>
    <source>
        <strain evidence="12 13">NRRL Y-17804</strain>
    </source>
</reference>
<sequence length="908" mass="100431">MQPSRPKTFPDLTNVPPQKRPKLATVVNALPNPNDFIPPPISQVVRDDFPPVYHEEFLQENYDPIDNEADPDLIHDLEFGDYNREGEDLVASDGEVLPEGPTMTQEQRWAGSDTLAMPPPPLPSSRPAFTPLNRSDPLNIGHPRYGLQSALVHAYARKGIRTLYDWQAKCLDLPGLLDGSRSVVYTAPTSGGKTMVSEILMLKRVFETKSKAILVLPFVSIVTEKTRHLKSLLEGTDKVVAGYFGGEKQKAWDAVDIAVCTIEKANSLVNTALSEGKHDELVVLVVDELHMLGEDRGYIIELMLTKLLAINQDVQIVGMSATLKNLPLLAHWLRAHAFTCDFRPVPLHEYIVRDNAVFDTAAKPVCNIPQAEHKALKDTSVNALVALTLETLSEGGSVLVFCSARGTCVETAKLLFSFVPVAQADIIEKRIELIQQLRDTPSGVDEILEGCVMKGIAYHHAGLTTEERELLEGAYSDGVLKILCATATLAAGINLPARRVIFRSPRMGREFLSLASYRQMKGRAGRAGKDPFGESFLCCTKMDTAKVNELIHAPLPSVESCLKPEKRGLKRALLEVIATNLASTESAVMTYAQSTLLYSTEPDEKGMKKLVDESLDYLLENKLIVKEDPDGYTAVEKSYVATGVGQAVVASAMTPEDGLFVHAELSRGMRTIVLDDDLHLIYHVTPVYAQCEVDWGILRNAIEDLSESGNRIMSSVGVSPALVHKMAMGATLKEDKPENVERLRIHKRFYAALMLQDLINERSLSDVAAKFDIERGFLQSLTNLSGGFASMVGAFCTKLGWGTLAMLLEHFRDRLVFGVKDDVLELAKLPYVKSATARMFAQNGLKNIHLVAAASREDIVKLLKEMRAGRDRRSSEQLRLMQDDFDKKKADIIIDAAQRARDIMLREY</sequence>
<dbReference type="GO" id="GO:0003676">
    <property type="term" value="F:nucleic acid binding"/>
    <property type="evidence" value="ECO:0007669"/>
    <property type="project" value="InterPro"/>
</dbReference>
<evidence type="ECO:0000256" key="4">
    <source>
        <dbReference type="ARBA" id="ARBA00022801"/>
    </source>
</evidence>